<feature type="coiled-coil region" evidence="1">
    <location>
        <begin position="408"/>
        <end position="473"/>
    </location>
</feature>
<name>A0A8T2TCY8_CERRI</name>
<feature type="compositionally biased region" description="Polar residues" evidence="2">
    <location>
        <begin position="86"/>
        <end position="102"/>
    </location>
</feature>
<feature type="region of interest" description="Disordered" evidence="2">
    <location>
        <begin position="370"/>
        <end position="395"/>
    </location>
</feature>
<keyword evidence="4" id="KW-1185">Reference proteome</keyword>
<evidence type="ECO:0000256" key="2">
    <source>
        <dbReference type="SAM" id="MobiDB-lite"/>
    </source>
</evidence>
<sequence length="565" mass="62952">MTRIYFKPQGCSIRNPRSRTWKPGERMQRKQITGNEELHDFVGRGVGGSNWRQQLDPDAIDQIADGLEKMVLSWSSDPLGQPPSRPTLSNSPTSPTLDSNSPFLTSGLLVGLSPAMTPAVEEMMRGELIKTCRPSVMNGCQSIMAGGQQSAEASFWYLTSTPSSLKKGVGNDKISSIKDCGDGSTGPSPMGGLDGPLENFKLQEPMHIMNDTTALTLHASQHSRRHNGWPSHSQRMDDEDSGSETGSIKERSSAFWSKECPGDFMEKVTTYHSMKSTRGHNLCNQSNESNEIHGDLSQDVTNHLHSECKLPCVPVNSLAHFQSLTKAKEESVEVYKKKVEEMQIALLECAMEYEVKIVEMKMQMLHIKSEHSQRDGAEQFGSQDNSQAGSDSTELTNCLQGKMDGQRVEYLRKQLTKLQREKVALARELSCLKKRERQFDLQKRNLEDALGRVNTLQRELAKREQEIVDCQLREKEVRAQLYDVQLALHKAQAAQIEPRKLLALLPALREWLQTIKKVPYDQNLMESRGGSGGGGGAPVDSIVCCVTREIQALQKALSRLAASKR</sequence>
<organism evidence="3 4">
    <name type="scientific">Ceratopteris richardii</name>
    <name type="common">Triangle waterfern</name>
    <dbReference type="NCBI Taxonomy" id="49495"/>
    <lineage>
        <taxon>Eukaryota</taxon>
        <taxon>Viridiplantae</taxon>
        <taxon>Streptophyta</taxon>
        <taxon>Embryophyta</taxon>
        <taxon>Tracheophyta</taxon>
        <taxon>Polypodiopsida</taxon>
        <taxon>Polypodiidae</taxon>
        <taxon>Polypodiales</taxon>
        <taxon>Pteridineae</taxon>
        <taxon>Pteridaceae</taxon>
        <taxon>Parkerioideae</taxon>
        <taxon>Ceratopteris</taxon>
    </lineage>
</organism>
<dbReference type="OrthoDB" id="1939450at2759"/>
<dbReference type="EMBL" id="CM035418">
    <property type="protein sequence ID" value="KAH7421097.1"/>
    <property type="molecule type" value="Genomic_DNA"/>
</dbReference>
<evidence type="ECO:0000256" key="1">
    <source>
        <dbReference type="SAM" id="Coils"/>
    </source>
</evidence>
<evidence type="ECO:0000313" key="3">
    <source>
        <dbReference type="EMBL" id="KAH7421097.1"/>
    </source>
</evidence>
<accession>A0A8T2TCY8</accession>
<keyword evidence="1" id="KW-0175">Coiled coil</keyword>
<gene>
    <name evidence="3" type="ORF">KP509_13G040300</name>
</gene>
<feature type="region of interest" description="Disordered" evidence="2">
    <location>
        <begin position="74"/>
        <end position="102"/>
    </location>
</feature>
<evidence type="ECO:0000313" key="4">
    <source>
        <dbReference type="Proteomes" id="UP000825935"/>
    </source>
</evidence>
<feature type="region of interest" description="Disordered" evidence="2">
    <location>
        <begin position="218"/>
        <end position="252"/>
    </location>
</feature>
<dbReference type="AlphaFoldDB" id="A0A8T2TCY8"/>
<protein>
    <submittedName>
        <fullName evidence="3">Uncharacterized protein</fullName>
    </submittedName>
</protein>
<reference evidence="3" key="1">
    <citation type="submission" date="2021-08" db="EMBL/GenBank/DDBJ databases">
        <title>WGS assembly of Ceratopteris richardii.</title>
        <authorList>
            <person name="Marchant D.B."/>
            <person name="Chen G."/>
            <person name="Jenkins J."/>
            <person name="Shu S."/>
            <person name="Leebens-Mack J."/>
            <person name="Grimwood J."/>
            <person name="Schmutz J."/>
            <person name="Soltis P."/>
            <person name="Soltis D."/>
            <person name="Chen Z.-H."/>
        </authorList>
    </citation>
    <scope>NUCLEOTIDE SEQUENCE</scope>
    <source>
        <strain evidence="3">Whitten #5841</strain>
        <tissue evidence="3">Leaf</tissue>
    </source>
</reference>
<feature type="compositionally biased region" description="Polar residues" evidence="2">
    <location>
        <begin position="380"/>
        <end position="395"/>
    </location>
</feature>
<proteinExistence type="predicted"/>
<dbReference type="Proteomes" id="UP000825935">
    <property type="component" value="Chromosome 13"/>
</dbReference>
<comment type="caution">
    <text evidence="3">The sequence shown here is derived from an EMBL/GenBank/DDBJ whole genome shotgun (WGS) entry which is preliminary data.</text>
</comment>